<dbReference type="RefSeq" id="WP_011405127.1">
    <property type="nucleotide sequence ID" value="NZ_CALTRY010000032.1"/>
</dbReference>
<sequence length="172" mass="19262">MSSESPSDPQPDPAAVLESMTLLATLSTAATLRESVAQRRAGRDPSAQAPPDQAAARLQNAGQTLMELLMQMALSRVPLEQRDEEPLPHVVRHFDLLMKMRRAERRTQAMHQHLLSLYPEVSEELVEEARRTHDEIEQFLADAPADDAGEGPHLSDVLERGMSLIVWMRHEV</sequence>
<reference evidence="2" key="1">
    <citation type="submission" date="2022-08" db="EMBL/GenBank/DDBJ databases">
        <title>Genomic Encyclopedia of Type Strains, Phase V (KMG-V): Genome sequencing to study the core and pangenomes of soil and plant-associated prokaryotes.</title>
        <authorList>
            <person name="Whitman W."/>
        </authorList>
    </citation>
    <scope>NUCLEOTIDE SEQUENCE</scope>
    <source>
        <strain evidence="2">0</strain>
        <strain evidence="4">SP2016B</strain>
        <strain evidence="5">SP2017</strain>
        <strain evidence="7">SP3002</strain>
        <strain evidence="6">SP3026</strain>
        <strain evidence="3">SP3049</strain>
    </source>
</reference>
<comment type="caution">
    <text evidence="2">The sequence shown here is derived from an EMBL/GenBank/DDBJ whole genome shotgun (WGS) entry which is preliminary data.</text>
</comment>
<dbReference type="EMBL" id="JANUBB010000006">
    <property type="protein sequence ID" value="MCS3951843.1"/>
    <property type="molecule type" value="Genomic_DNA"/>
</dbReference>
<name>A0A9X2TXG3_9BACT</name>
<evidence type="ECO:0000256" key="1">
    <source>
        <dbReference type="SAM" id="MobiDB-lite"/>
    </source>
</evidence>
<dbReference type="OMA" id="YPEVSAP"/>
<dbReference type="Proteomes" id="UP001155110">
    <property type="component" value="Unassembled WGS sequence"/>
</dbReference>
<proteinExistence type="predicted"/>
<evidence type="ECO:0000313" key="8">
    <source>
        <dbReference type="Proteomes" id="UP001155027"/>
    </source>
</evidence>
<feature type="compositionally biased region" description="Low complexity" evidence="1">
    <location>
        <begin position="44"/>
        <end position="53"/>
    </location>
</feature>
<dbReference type="EMBL" id="JANUAE010000001">
    <property type="protein sequence ID" value="MCS3708848.1"/>
    <property type="molecule type" value="Genomic_DNA"/>
</dbReference>
<gene>
    <name evidence="6" type="ORF">GGP45_000438</name>
    <name evidence="3" type="ORF">GGP61_000435</name>
    <name evidence="2" type="ORF">GGP71_001024</name>
    <name evidence="4" type="ORF">GGP82_000427</name>
    <name evidence="5" type="ORF">GGP83_001795</name>
    <name evidence="7" type="ORF">GGP99_001470</name>
</gene>
<organism evidence="2 8">
    <name type="scientific">Salinibacter ruber</name>
    <dbReference type="NCBI Taxonomy" id="146919"/>
    <lineage>
        <taxon>Bacteria</taxon>
        <taxon>Pseudomonadati</taxon>
        <taxon>Rhodothermota</taxon>
        <taxon>Rhodothermia</taxon>
        <taxon>Rhodothermales</taxon>
        <taxon>Salinibacteraceae</taxon>
        <taxon>Salinibacter</taxon>
    </lineage>
</organism>
<feature type="region of interest" description="Disordered" evidence="1">
    <location>
        <begin position="34"/>
        <end position="53"/>
    </location>
</feature>
<dbReference type="Proteomes" id="UP001155027">
    <property type="component" value="Unassembled WGS sequence"/>
</dbReference>
<dbReference type="AlphaFoldDB" id="A0A9X2TXG3"/>
<dbReference type="EMBL" id="JANTYZ010000001">
    <property type="protein sequence ID" value="MCS3863896.1"/>
    <property type="molecule type" value="Genomic_DNA"/>
</dbReference>
<dbReference type="Proteomes" id="UP001155010">
    <property type="component" value="Unassembled WGS sequence"/>
</dbReference>
<dbReference type="EMBL" id="JANTZM010000006">
    <property type="protein sequence ID" value="MCS4157510.1"/>
    <property type="molecule type" value="Genomic_DNA"/>
</dbReference>
<evidence type="ECO:0000313" key="7">
    <source>
        <dbReference type="EMBL" id="MCS4157510.1"/>
    </source>
</evidence>
<evidence type="ECO:0000313" key="4">
    <source>
        <dbReference type="EMBL" id="MCS3863896.1"/>
    </source>
</evidence>
<evidence type="ECO:0000313" key="5">
    <source>
        <dbReference type="EMBL" id="MCS3951843.1"/>
    </source>
</evidence>
<protein>
    <submittedName>
        <fullName evidence="2">Uncharacterized protein</fullName>
    </submittedName>
</protein>
<dbReference type="Proteomes" id="UP001155034">
    <property type="component" value="Unassembled WGS sequence"/>
</dbReference>
<evidence type="ECO:0000313" key="2">
    <source>
        <dbReference type="EMBL" id="MCS3677108.1"/>
    </source>
</evidence>
<dbReference type="Proteomes" id="UP001155144">
    <property type="component" value="Unassembled WGS sequence"/>
</dbReference>
<dbReference type="GeneID" id="83729429"/>
<accession>A0A9X2TXG3</accession>
<dbReference type="EMBL" id="JANUBL010000001">
    <property type="protein sequence ID" value="MCS4120120.1"/>
    <property type="molecule type" value="Genomic_DNA"/>
</dbReference>
<dbReference type="Proteomes" id="UP001155057">
    <property type="component" value="Unassembled WGS sequence"/>
</dbReference>
<dbReference type="EMBL" id="JANUAU010000003">
    <property type="protein sequence ID" value="MCS3677108.1"/>
    <property type="molecule type" value="Genomic_DNA"/>
</dbReference>
<evidence type="ECO:0000313" key="6">
    <source>
        <dbReference type="EMBL" id="MCS4120120.1"/>
    </source>
</evidence>
<evidence type="ECO:0000313" key="3">
    <source>
        <dbReference type="EMBL" id="MCS3708848.1"/>
    </source>
</evidence>